<dbReference type="AlphaFoldDB" id="A0AAV4RMT8"/>
<comment type="caution">
    <text evidence="1">The sequence shown here is derived from an EMBL/GenBank/DDBJ whole genome shotgun (WGS) entry which is preliminary data.</text>
</comment>
<sequence>MILSGKLIGLLLECQGRVTFSVHLSSLTQKAYYNEAAEIPKRLTGSSRKRLDFYGPFVSQDRLLGLLPEALGRIEILGEGDGRVQVL</sequence>
<name>A0AAV4RMT8_9ARAC</name>
<dbReference type="Proteomes" id="UP001054837">
    <property type="component" value="Unassembled WGS sequence"/>
</dbReference>
<dbReference type="EMBL" id="BPLQ01006290">
    <property type="protein sequence ID" value="GIY21333.1"/>
    <property type="molecule type" value="Genomic_DNA"/>
</dbReference>
<protein>
    <submittedName>
        <fullName evidence="1">Uncharacterized protein</fullName>
    </submittedName>
</protein>
<organism evidence="1 2">
    <name type="scientific">Caerostris darwini</name>
    <dbReference type="NCBI Taxonomy" id="1538125"/>
    <lineage>
        <taxon>Eukaryota</taxon>
        <taxon>Metazoa</taxon>
        <taxon>Ecdysozoa</taxon>
        <taxon>Arthropoda</taxon>
        <taxon>Chelicerata</taxon>
        <taxon>Arachnida</taxon>
        <taxon>Araneae</taxon>
        <taxon>Araneomorphae</taxon>
        <taxon>Entelegynae</taxon>
        <taxon>Araneoidea</taxon>
        <taxon>Araneidae</taxon>
        <taxon>Caerostris</taxon>
    </lineage>
</organism>
<evidence type="ECO:0000313" key="1">
    <source>
        <dbReference type="EMBL" id="GIY21333.1"/>
    </source>
</evidence>
<reference evidence="1 2" key="1">
    <citation type="submission" date="2021-06" db="EMBL/GenBank/DDBJ databases">
        <title>Caerostris darwini draft genome.</title>
        <authorList>
            <person name="Kono N."/>
            <person name="Arakawa K."/>
        </authorList>
    </citation>
    <scope>NUCLEOTIDE SEQUENCE [LARGE SCALE GENOMIC DNA]</scope>
</reference>
<proteinExistence type="predicted"/>
<gene>
    <name evidence="1" type="ORF">CDAR_79361</name>
</gene>
<keyword evidence="2" id="KW-1185">Reference proteome</keyword>
<evidence type="ECO:0000313" key="2">
    <source>
        <dbReference type="Proteomes" id="UP001054837"/>
    </source>
</evidence>
<accession>A0AAV4RMT8</accession>